<feature type="region of interest" description="Disordered" evidence="7">
    <location>
        <begin position="424"/>
        <end position="484"/>
    </location>
</feature>
<evidence type="ECO:0000256" key="4">
    <source>
        <dbReference type="ARBA" id="ARBA00023163"/>
    </source>
</evidence>
<evidence type="ECO:0000256" key="2">
    <source>
        <dbReference type="ARBA" id="ARBA00023015"/>
    </source>
</evidence>
<dbReference type="GO" id="GO:0003700">
    <property type="term" value="F:DNA-binding transcription factor activity"/>
    <property type="evidence" value="ECO:0007669"/>
    <property type="project" value="UniProtKB-UniRule"/>
</dbReference>
<keyword evidence="10" id="KW-1185">Reference proteome</keyword>
<dbReference type="PANTHER" id="PTHR12632">
    <property type="entry name" value="TRANSCRIPTION FACTOR NF-Y ALPHA-RELATED"/>
    <property type="match status" value="1"/>
</dbReference>
<comment type="similarity">
    <text evidence="6">Belongs to the NFYA/HAP2 subunit family.</text>
</comment>
<dbReference type="EMBL" id="GG738899">
    <property type="protein sequence ID" value="EFC39535.1"/>
    <property type="molecule type" value="Genomic_DNA"/>
</dbReference>
<dbReference type="InterPro" id="IPR001289">
    <property type="entry name" value="NFYA"/>
</dbReference>
<feature type="compositionally biased region" description="Polar residues" evidence="7">
    <location>
        <begin position="77"/>
        <end position="89"/>
    </location>
</feature>
<feature type="compositionally biased region" description="Low complexity" evidence="7">
    <location>
        <begin position="97"/>
        <end position="116"/>
    </location>
</feature>
<dbReference type="SMART" id="SM00521">
    <property type="entry name" value="CBF"/>
    <property type="match status" value="1"/>
</dbReference>
<dbReference type="PRINTS" id="PR00616">
    <property type="entry name" value="CCAATSUBUNTB"/>
</dbReference>
<evidence type="ECO:0000256" key="1">
    <source>
        <dbReference type="ARBA" id="ARBA00004123"/>
    </source>
</evidence>
<dbReference type="KEGG" id="ngr:NAEGRDRAFT_52389"/>
<keyword evidence="5 6" id="KW-0539">Nucleus</keyword>
<dbReference type="InParanoid" id="D2VUM5"/>
<dbReference type="Proteomes" id="UP000006671">
    <property type="component" value="Unassembled WGS sequence"/>
</dbReference>
<evidence type="ECO:0000313" key="10">
    <source>
        <dbReference type="Proteomes" id="UP000006671"/>
    </source>
</evidence>
<feature type="region of interest" description="Disordered" evidence="7">
    <location>
        <begin position="77"/>
        <end position="116"/>
    </location>
</feature>
<dbReference type="PROSITE" id="PS51152">
    <property type="entry name" value="NFYA_HAP2_2"/>
    <property type="match status" value="1"/>
</dbReference>
<dbReference type="AlphaFoldDB" id="D2VUM5"/>
<evidence type="ECO:0000256" key="5">
    <source>
        <dbReference type="ARBA" id="ARBA00023242"/>
    </source>
</evidence>
<keyword evidence="4 6" id="KW-0804">Transcription</keyword>
<evidence type="ECO:0000256" key="7">
    <source>
        <dbReference type="SAM" id="MobiDB-lite"/>
    </source>
</evidence>
<feature type="transmembrane region" description="Helical" evidence="8">
    <location>
        <begin position="551"/>
        <end position="572"/>
    </location>
</feature>
<keyword evidence="8" id="KW-0472">Membrane</keyword>
<sequence length="691" mass="75958">MAEEYTCVVDPIGNQEEDDQDDSSFISSSSDDDANIQTPREFVIMDQHHHHQENPLHHRSSVGDEQVALSILSVLPTHSSPKQQQQQSILHDPLKPSSSSSSTSTINSRGSSSAAISSAAMMRGGTQFLLQQQSSTMESSFLPPPFALPSTNVASSSAVVALPSTVVSATALSSISTTTTNVTIPSPIISQTNNVKSLPLNKLPTTATAPTPINDPSSTLIQTTTVKTSPKRKRVSSNSSNQSNPTQKGSSSARPVTTQQQQPTLQQHAYENELDGLPTSTTSAYSYPNMLHSSAMTGHGIMQPFYLAANGMSHDPNFLYSQPEMHWYSYPNHHYWNYYQYSQQPGIPTSAEEEQPESLVQDYSNNQANAEADNSQQNVEGTIYVNPKQYQRILKRRVARAKLEQQMKNAGQYKDKSYKYNSRHEWAKKRARGPGGRFLSKKEKQELEEREKEGSIAEPPTQPQPPPKPKKQPKKKTKIETSTQNNNTSLIAATVVLKTISKISIENQNKRRTIIKILVLQSGLFGCFLFEAFAAASGVAQEDPQTAHFALGYSTCNSLGILIFACTALALYTPFRALSKKATTNIVENNHSSHNIDHPHSLRSANNLSSSTLVHKKFSTLSRQSHHATTPRAQIPQFIEDTAVVAVVETCSNVNIDNREAGKNQVSQQVDLCINGEEKQPVICGEEKDVV</sequence>
<proteinExistence type="inferred from homology"/>
<gene>
    <name evidence="9" type="ORF">NAEGRDRAFT_52389</name>
</gene>
<feature type="region of interest" description="Disordered" evidence="7">
    <location>
        <begin position="201"/>
        <end position="264"/>
    </location>
</feature>
<dbReference type="eggNOG" id="KOG1561">
    <property type="taxonomic scope" value="Eukaryota"/>
</dbReference>
<keyword evidence="8" id="KW-1133">Transmembrane helix</keyword>
<organism evidence="10">
    <name type="scientific">Naegleria gruberi</name>
    <name type="common">Amoeba</name>
    <dbReference type="NCBI Taxonomy" id="5762"/>
    <lineage>
        <taxon>Eukaryota</taxon>
        <taxon>Discoba</taxon>
        <taxon>Heterolobosea</taxon>
        <taxon>Tetramitia</taxon>
        <taxon>Eutetramitia</taxon>
        <taxon>Vahlkampfiidae</taxon>
        <taxon>Naegleria</taxon>
    </lineage>
</organism>
<protein>
    <recommendedName>
        <fullName evidence="6">Nuclear transcription factor Y subunit</fullName>
    </recommendedName>
</protein>
<dbReference type="OrthoDB" id="1097733at2759"/>
<comment type="subcellular location">
    <subcellularLocation>
        <location evidence="1 6">Nucleus</location>
    </subcellularLocation>
</comment>
<dbReference type="RefSeq" id="XP_002672279.1">
    <property type="nucleotide sequence ID" value="XM_002672233.1"/>
</dbReference>
<dbReference type="Pfam" id="PF02045">
    <property type="entry name" value="CBFB_NFYA"/>
    <property type="match status" value="1"/>
</dbReference>
<keyword evidence="3 6" id="KW-0238">DNA-binding</keyword>
<feature type="compositionally biased region" description="Basic and acidic residues" evidence="7">
    <location>
        <begin position="440"/>
        <end position="455"/>
    </location>
</feature>
<accession>D2VUM5</accession>
<evidence type="ECO:0000313" key="9">
    <source>
        <dbReference type="EMBL" id="EFC39535.1"/>
    </source>
</evidence>
<dbReference type="Gene3D" id="6.10.250.2430">
    <property type="match status" value="1"/>
</dbReference>
<feature type="region of interest" description="Disordered" evidence="7">
    <location>
        <begin position="1"/>
        <end position="35"/>
    </location>
</feature>
<evidence type="ECO:0000256" key="3">
    <source>
        <dbReference type="ARBA" id="ARBA00023125"/>
    </source>
</evidence>
<dbReference type="GO" id="GO:0003677">
    <property type="term" value="F:DNA binding"/>
    <property type="evidence" value="ECO:0007669"/>
    <property type="project" value="UniProtKB-KW"/>
</dbReference>
<feature type="compositionally biased region" description="Basic residues" evidence="7">
    <location>
        <begin position="468"/>
        <end position="477"/>
    </location>
</feature>
<dbReference type="STRING" id="5762.D2VUM5"/>
<reference evidence="9 10" key="1">
    <citation type="journal article" date="2010" name="Cell">
        <title>The genome of Naegleria gruberi illuminates early eukaryotic versatility.</title>
        <authorList>
            <person name="Fritz-Laylin L.K."/>
            <person name="Prochnik S.E."/>
            <person name="Ginger M.L."/>
            <person name="Dacks J.B."/>
            <person name="Carpenter M.L."/>
            <person name="Field M.C."/>
            <person name="Kuo A."/>
            <person name="Paredez A."/>
            <person name="Chapman J."/>
            <person name="Pham J."/>
            <person name="Shu S."/>
            <person name="Neupane R."/>
            <person name="Cipriano M."/>
            <person name="Mancuso J."/>
            <person name="Tu H."/>
            <person name="Salamov A."/>
            <person name="Lindquist E."/>
            <person name="Shapiro H."/>
            <person name="Lucas S."/>
            <person name="Grigoriev I.V."/>
            <person name="Cande W.Z."/>
            <person name="Fulton C."/>
            <person name="Rokhsar D.S."/>
            <person name="Dawson S.C."/>
        </authorList>
    </citation>
    <scope>NUCLEOTIDE SEQUENCE [LARGE SCALE GENOMIC DNA]</scope>
    <source>
        <strain evidence="9 10">NEG-M</strain>
    </source>
</reference>
<name>D2VUM5_NAEGR</name>
<evidence type="ECO:0000256" key="6">
    <source>
        <dbReference type="RuleBase" id="RU367155"/>
    </source>
</evidence>
<comment type="function">
    <text evidence="6">Component of the sequence-specific heterotrimeric transcription factor (NF-Y) which specifically recognizes a 5'-CCAAT-3' box motif found in the promoters of its target genes.</text>
</comment>
<dbReference type="GO" id="GO:0005634">
    <property type="term" value="C:nucleus"/>
    <property type="evidence" value="ECO:0007669"/>
    <property type="project" value="UniProtKB-SubCell"/>
</dbReference>
<keyword evidence="2 6" id="KW-0805">Transcription regulation</keyword>
<feature type="transmembrane region" description="Helical" evidence="8">
    <location>
        <begin position="517"/>
        <end position="539"/>
    </location>
</feature>
<dbReference type="GeneID" id="8850906"/>
<dbReference type="VEuPathDB" id="AmoebaDB:NAEGRDRAFT_52389"/>
<evidence type="ECO:0000256" key="8">
    <source>
        <dbReference type="SAM" id="Phobius"/>
    </source>
</evidence>
<feature type="compositionally biased region" description="Polar residues" evidence="7">
    <location>
        <begin position="245"/>
        <end position="256"/>
    </location>
</feature>
<feature type="compositionally biased region" description="Polar residues" evidence="7">
    <location>
        <begin position="203"/>
        <end position="228"/>
    </location>
</feature>
<comment type="subunit">
    <text evidence="6">Heterotrimer.</text>
</comment>
<keyword evidence="8" id="KW-0812">Transmembrane</keyword>